<dbReference type="PROSITE" id="PS50297">
    <property type="entry name" value="ANK_REP_REGION"/>
    <property type="match status" value="1"/>
</dbReference>
<comment type="caution">
    <text evidence="2">The sequence shown here is derived from an EMBL/GenBank/DDBJ whole genome shotgun (WGS) entry which is preliminary data.</text>
</comment>
<dbReference type="PANTHER" id="PTHR46427:SF1">
    <property type="entry name" value="ANKYRIN REPEAT AND LEM DOMAIN-CONTAINING PROTEIN 1"/>
    <property type="match status" value="1"/>
</dbReference>
<dbReference type="InterPro" id="IPR002110">
    <property type="entry name" value="Ankyrin_rpt"/>
</dbReference>
<sequence>CVESLLSRGANPNRIVQDGVAAVHLAAGKESEKGLRCLKLILQHGADPNL</sequence>
<organism evidence="2 3">
    <name type="scientific">Cirrhinus mrigala</name>
    <name type="common">Mrigala</name>
    <dbReference type="NCBI Taxonomy" id="683832"/>
    <lineage>
        <taxon>Eukaryota</taxon>
        <taxon>Metazoa</taxon>
        <taxon>Chordata</taxon>
        <taxon>Craniata</taxon>
        <taxon>Vertebrata</taxon>
        <taxon>Euteleostomi</taxon>
        <taxon>Actinopterygii</taxon>
        <taxon>Neopterygii</taxon>
        <taxon>Teleostei</taxon>
        <taxon>Ostariophysi</taxon>
        <taxon>Cypriniformes</taxon>
        <taxon>Cyprinidae</taxon>
        <taxon>Labeoninae</taxon>
        <taxon>Labeonini</taxon>
        <taxon>Cirrhinus</taxon>
    </lineage>
</organism>
<dbReference type="Pfam" id="PF00023">
    <property type="entry name" value="Ank"/>
    <property type="match status" value="1"/>
</dbReference>
<dbReference type="PANTHER" id="PTHR46427">
    <property type="entry name" value="ANKYRIN REPEAT AND LEM DOMAIN-CONTAINING PROTEIN 1"/>
    <property type="match status" value="1"/>
</dbReference>
<evidence type="ECO:0000313" key="3">
    <source>
        <dbReference type="Proteomes" id="UP001529510"/>
    </source>
</evidence>
<gene>
    <name evidence="2" type="ORF">M9458_053764</name>
</gene>
<dbReference type="InterPro" id="IPR036770">
    <property type="entry name" value="Ankyrin_rpt-contain_sf"/>
</dbReference>
<accession>A0ABD0ML38</accession>
<feature type="repeat" description="ANK" evidence="1">
    <location>
        <begin position="18"/>
        <end position="50"/>
    </location>
</feature>
<dbReference type="EMBL" id="JAMKFB020000267">
    <property type="protein sequence ID" value="KAL0150845.1"/>
    <property type="molecule type" value="Genomic_DNA"/>
</dbReference>
<evidence type="ECO:0000256" key="1">
    <source>
        <dbReference type="PROSITE-ProRule" id="PRU00023"/>
    </source>
</evidence>
<feature type="non-terminal residue" evidence="2">
    <location>
        <position position="50"/>
    </location>
</feature>
<keyword evidence="1" id="KW-0040">ANK repeat</keyword>
<proteinExistence type="predicted"/>
<keyword evidence="3" id="KW-1185">Reference proteome</keyword>
<reference evidence="2 3" key="1">
    <citation type="submission" date="2024-05" db="EMBL/GenBank/DDBJ databases">
        <title>Genome sequencing and assembly of Indian major carp, Cirrhinus mrigala (Hamilton, 1822).</title>
        <authorList>
            <person name="Mohindra V."/>
            <person name="Chowdhury L.M."/>
            <person name="Lal K."/>
            <person name="Jena J.K."/>
        </authorList>
    </citation>
    <scope>NUCLEOTIDE SEQUENCE [LARGE SCALE GENOMIC DNA]</scope>
    <source>
        <strain evidence="2">CM1030</strain>
        <tissue evidence="2">Blood</tissue>
    </source>
</reference>
<dbReference type="PROSITE" id="PS50088">
    <property type="entry name" value="ANK_REPEAT"/>
    <property type="match status" value="1"/>
</dbReference>
<dbReference type="InterPro" id="IPR034998">
    <property type="entry name" value="ANKLE1"/>
</dbReference>
<feature type="non-terminal residue" evidence="2">
    <location>
        <position position="1"/>
    </location>
</feature>
<name>A0ABD0ML38_CIRMR</name>
<dbReference type="AlphaFoldDB" id="A0ABD0ML38"/>
<dbReference type="Gene3D" id="1.25.40.20">
    <property type="entry name" value="Ankyrin repeat-containing domain"/>
    <property type="match status" value="1"/>
</dbReference>
<dbReference type="SUPFAM" id="SSF48403">
    <property type="entry name" value="Ankyrin repeat"/>
    <property type="match status" value="1"/>
</dbReference>
<protein>
    <submittedName>
        <fullName evidence="2">Uncharacterized protein</fullName>
    </submittedName>
</protein>
<dbReference type="Proteomes" id="UP001529510">
    <property type="component" value="Unassembled WGS sequence"/>
</dbReference>
<evidence type="ECO:0000313" key="2">
    <source>
        <dbReference type="EMBL" id="KAL0150845.1"/>
    </source>
</evidence>